<dbReference type="EMBL" id="BAAAIH010000021">
    <property type="protein sequence ID" value="GAA1277190.1"/>
    <property type="molecule type" value="Genomic_DNA"/>
</dbReference>
<protein>
    <submittedName>
        <fullName evidence="2">Uncharacterized protein</fullName>
    </submittedName>
</protein>
<keyword evidence="3" id="KW-1185">Reference proteome</keyword>
<feature type="region of interest" description="Disordered" evidence="1">
    <location>
        <begin position="1"/>
        <end position="39"/>
    </location>
</feature>
<reference evidence="3" key="1">
    <citation type="journal article" date="2019" name="Int. J. Syst. Evol. Microbiol.">
        <title>The Global Catalogue of Microorganisms (GCM) 10K type strain sequencing project: providing services to taxonomists for standard genome sequencing and annotation.</title>
        <authorList>
            <consortium name="The Broad Institute Genomics Platform"/>
            <consortium name="The Broad Institute Genome Sequencing Center for Infectious Disease"/>
            <person name="Wu L."/>
            <person name="Ma J."/>
        </authorList>
    </citation>
    <scope>NUCLEOTIDE SEQUENCE [LARGE SCALE GENOMIC DNA]</scope>
    <source>
        <strain evidence="3">JCM 11448</strain>
    </source>
</reference>
<proteinExistence type="predicted"/>
<feature type="compositionally biased region" description="Basic and acidic residues" evidence="1">
    <location>
        <begin position="117"/>
        <end position="126"/>
    </location>
</feature>
<dbReference type="Proteomes" id="UP001500282">
    <property type="component" value="Unassembled WGS sequence"/>
</dbReference>
<evidence type="ECO:0000256" key="1">
    <source>
        <dbReference type="SAM" id="MobiDB-lite"/>
    </source>
</evidence>
<accession>A0ABP4HSM4</accession>
<organism evidence="2 3">
    <name type="scientific">Streptomyces javensis</name>
    <dbReference type="NCBI Taxonomy" id="114698"/>
    <lineage>
        <taxon>Bacteria</taxon>
        <taxon>Bacillati</taxon>
        <taxon>Actinomycetota</taxon>
        <taxon>Actinomycetes</taxon>
        <taxon>Kitasatosporales</taxon>
        <taxon>Streptomycetaceae</taxon>
        <taxon>Streptomyces</taxon>
        <taxon>Streptomyces violaceusniger group</taxon>
    </lineage>
</organism>
<feature type="compositionally biased region" description="Gly residues" evidence="1">
    <location>
        <begin position="144"/>
        <end position="155"/>
    </location>
</feature>
<feature type="compositionally biased region" description="Low complexity" evidence="1">
    <location>
        <begin position="128"/>
        <end position="138"/>
    </location>
</feature>
<gene>
    <name evidence="2" type="ORF">GCM10009579_40540</name>
</gene>
<feature type="region of interest" description="Disordered" evidence="1">
    <location>
        <begin position="112"/>
        <end position="155"/>
    </location>
</feature>
<sequence length="236" mass="24386">MPGIGDGSAVHPQHPLGPEGVDETGHGAARSDRHHRRGQVRVLYEEFGARRGIAPGAQHTGAAEGDHRGPGAPLAEVAGHVLHGRREFRLAHLARPYDAGAEETVERDVAGHPLGRRTGEDQDHVHAQPGPGRGRQPGVVALGGPAGHQGGGALVAGGPGRPLQLADLVAAAAEADQIVTLDPQIVGLQPDGAGQAWRGLQRRGPTHQLGPRDVLTPRSILAPRGALILCGALTLF</sequence>
<comment type="caution">
    <text evidence="2">The sequence shown here is derived from an EMBL/GenBank/DDBJ whole genome shotgun (WGS) entry which is preliminary data.</text>
</comment>
<name>A0ABP4HSM4_9ACTN</name>
<evidence type="ECO:0000313" key="2">
    <source>
        <dbReference type="EMBL" id="GAA1277190.1"/>
    </source>
</evidence>
<evidence type="ECO:0000313" key="3">
    <source>
        <dbReference type="Proteomes" id="UP001500282"/>
    </source>
</evidence>